<evidence type="ECO:0000313" key="6">
    <source>
        <dbReference type="EMBL" id="KAA6325781.1"/>
    </source>
</evidence>
<proteinExistence type="inferred from homology"/>
<dbReference type="GO" id="GO:0051082">
    <property type="term" value="F:unfolded protein binding"/>
    <property type="evidence" value="ECO:0007669"/>
    <property type="project" value="InterPro"/>
</dbReference>
<evidence type="ECO:0000259" key="5">
    <source>
        <dbReference type="Pfam" id="PF24391"/>
    </source>
</evidence>
<evidence type="ECO:0000256" key="4">
    <source>
        <dbReference type="ARBA" id="ARBA00023186"/>
    </source>
</evidence>
<evidence type="ECO:0000256" key="2">
    <source>
        <dbReference type="ARBA" id="ARBA00022741"/>
    </source>
</evidence>
<keyword evidence="2" id="KW-0547">Nucleotide-binding</keyword>
<gene>
    <name evidence="6" type="ORF">EZS27_025037</name>
</gene>
<evidence type="ECO:0000256" key="3">
    <source>
        <dbReference type="ARBA" id="ARBA00022840"/>
    </source>
</evidence>
<comment type="similarity">
    <text evidence="1">Belongs to the heat shock protein 90 family.</text>
</comment>
<feature type="domain" description="HD-CE" evidence="5">
    <location>
        <begin position="8"/>
        <end position="101"/>
    </location>
</feature>
<evidence type="ECO:0000256" key="1">
    <source>
        <dbReference type="ARBA" id="ARBA00008239"/>
    </source>
</evidence>
<dbReference type="Gene3D" id="3.30.565.10">
    <property type="entry name" value="Histidine kinase-like ATPase, C-terminal domain"/>
    <property type="match status" value="1"/>
</dbReference>
<reference evidence="6" key="1">
    <citation type="submission" date="2019-03" db="EMBL/GenBank/DDBJ databases">
        <title>Single cell metagenomics reveals metabolic interactions within the superorganism composed of flagellate Streblomastix strix and complex community of Bacteroidetes bacteria on its surface.</title>
        <authorList>
            <person name="Treitli S.C."/>
            <person name="Kolisko M."/>
            <person name="Husnik F."/>
            <person name="Keeling P."/>
            <person name="Hampl V."/>
        </authorList>
    </citation>
    <scope>NUCLEOTIDE SEQUENCE</scope>
    <source>
        <strain evidence="6">STM</strain>
    </source>
</reference>
<dbReference type="PANTHER" id="PTHR11528">
    <property type="entry name" value="HEAT SHOCK PROTEIN 90 FAMILY MEMBER"/>
    <property type="match status" value="1"/>
</dbReference>
<dbReference type="EMBL" id="SNRY01002294">
    <property type="protein sequence ID" value="KAA6325781.1"/>
    <property type="molecule type" value="Genomic_DNA"/>
</dbReference>
<dbReference type="AlphaFoldDB" id="A0A5J4QYI6"/>
<dbReference type="GO" id="GO:0005524">
    <property type="term" value="F:ATP binding"/>
    <property type="evidence" value="ECO:0007669"/>
    <property type="project" value="UniProtKB-KW"/>
</dbReference>
<dbReference type="Pfam" id="PF13589">
    <property type="entry name" value="HATPase_c_3"/>
    <property type="match status" value="1"/>
</dbReference>
<dbReference type="Pfam" id="PF24391">
    <property type="entry name" value="HD-CE"/>
    <property type="match status" value="1"/>
</dbReference>
<name>A0A5J4QYI6_9ZZZZ</name>
<dbReference type="PRINTS" id="PR00775">
    <property type="entry name" value="HEATSHOCK90"/>
</dbReference>
<protein>
    <submittedName>
        <fullName evidence="6">Chaperone protein HtpG</fullName>
    </submittedName>
</protein>
<keyword evidence="3" id="KW-0067">ATP-binding</keyword>
<organism evidence="6">
    <name type="scientific">termite gut metagenome</name>
    <dbReference type="NCBI Taxonomy" id="433724"/>
    <lineage>
        <taxon>unclassified sequences</taxon>
        <taxon>metagenomes</taxon>
        <taxon>organismal metagenomes</taxon>
    </lineage>
</organism>
<dbReference type="SUPFAM" id="SSF55874">
    <property type="entry name" value="ATPase domain of HSP90 chaperone/DNA topoisomerase II/histidine kinase"/>
    <property type="match status" value="1"/>
</dbReference>
<comment type="caution">
    <text evidence="6">The sequence shown here is derived from an EMBL/GenBank/DDBJ whole genome shotgun (WGS) entry which is preliminary data.</text>
</comment>
<dbReference type="InterPro" id="IPR020575">
    <property type="entry name" value="Hsp90_N"/>
</dbReference>
<dbReference type="GO" id="GO:0016887">
    <property type="term" value="F:ATP hydrolysis activity"/>
    <property type="evidence" value="ECO:0007669"/>
    <property type="project" value="InterPro"/>
</dbReference>
<dbReference type="InterPro" id="IPR001404">
    <property type="entry name" value="Hsp90_fam"/>
</dbReference>
<dbReference type="GO" id="GO:0140662">
    <property type="term" value="F:ATP-dependent protein folding chaperone"/>
    <property type="evidence" value="ECO:0007669"/>
    <property type="project" value="InterPro"/>
</dbReference>
<sequence length="330" mass="37511">MLGAPSMFSSSWTIDPVKLACILRIADAMQIDDRRAPSFLRTIRKPSNFSDSHWNFQQKLYQPRLERNRLVYTSKSPFRINEVDSWWVCHDTLHMINNELKEVDSLLVDTNRQRLRAIGVASIEDPIRLSKLIGVEGWKPVDTKIKVTNVAKLVSSLGGKQLYGDNSIVPLRELIQNASDAIRARRILENEPPEFGNIVIRFGKDSFGYFIEVEDNGIGMSSKVLIGPFLDFGQSFWGTSLMHEELPGLESKGFAPTGKYGIGFFSVFMWGEKVSVTSKRFENGRDNSLVLEFNNGISSRPILRKASEEEFIRDGGTRIRVWLSNSRILY</sequence>
<keyword evidence="4" id="KW-0143">Chaperone</keyword>
<dbReference type="InterPro" id="IPR036890">
    <property type="entry name" value="HATPase_C_sf"/>
</dbReference>
<dbReference type="InterPro" id="IPR056471">
    <property type="entry name" value="HD-CE"/>
</dbReference>
<accession>A0A5J4QYI6</accession>